<evidence type="ECO:0000313" key="2">
    <source>
        <dbReference type="EMBL" id="ROT63940.1"/>
    </source>
</evidence>
<feature type="region of interest" description="Disordered" evidence="1">
    <location>
        <begin position="76"/>
        <end position="105"/>
    </location>
</feature>
<dbReference type="Proteomes" id="UP000283509">
    <property type="component" value="Unassembled WGS sequence"/>
</dbReference>
<reference evidence="2 3" key="2">
    <citation type="submission" date="2019-01" db="EMBL/GenBank/DDBJ databases">
        <title>The decoding of complex shrimp genome reveals the adaptation for benthos swimmer, frequently molting mechanism and breeding impact on genome.</title>
        <authorList>
            <person name="Sun Y."/>
            <person name="Gao Y."/>
            <person name="Yu Y."/>
        </authorList>
    </citation>
    <scope>NUCLEOTIDE SEQUENCE [LARGE SCALE GENOMIC DNA]</scope>
    <source>
        <tissue evidence="2">Muscle</tissue>
    </source>
</reference>
<keyword evidence="3" id="KW-1185">Reference proteome</keyword>
<reference evidence="2 3" key="1">
    <citation type="submission" date="2018-04" db="EMBL/GenBank/DDBJ databases">
        <authorList>
            <person name="Zhang X."/>
            <person name="Yuan J."/>
            <person name="Li F."/>
            <person name="Xiang J."/>
        </authorList>
    </citation>
    <scope>NUCLEOTIDE SEQUENCE [LARGE SCALE GENOMIC DNA]</scope>
    <source>
        <tissue evidence="2">Muscle</tissue>
    </source>
</reference>
<name>A0A423SI74_PENVA</name>
<evidence type="ECO:0000256" key="1">
    <source>
        <dbReference type="SAM" id="MobiDB-lite"/>
    </source>
</evidence>
<feature type="compositionally biased region" description="Low complexity" evidence="1">
    <location>
        <begin position="200"/>
        <end position="209"/>
    </location>
</feature>
<dbReference type="AlphaFoldDB" id="A0A423SI74"/>
<comment type="caution">
    <text evidence="2">The sequence shown here is derived from an EMBL/GenBank/DDBJ whole genome shotgun (WGS) entry which is preliminary data.</text>
</comment>
<protein>
    <submittedName>
        <fullName evidence="2">Uncharacterized protein</fullName>
    </submittedName>
</protein>
<dbReference type="EMBL" id="QCYY01003350">
    <property type="protein sequence ID" value="ROT63940.1"/>
    <property type="molecule type" value="Genomic_DNA"/>
</dbReference>
<proteinExistence type="predicted"/>
<gene>
    <name evidence="2" type="ORF">C7M84_018129</name>
</gene>
<feature type="region of interest" description="Disordered" evidence="1">
    <location>
        <begin position="150"/>
        <end position="299"/>
    </location>
</feature>
<evidence type="ECO:0000313" key="3">
    <source>
        <dbReference type="Proteomes" id="UP000283509"/>
    </source>
</evidence>
<organism evidence="2 3">
    <name type="scientific">Penaeus vannamei</name>
    <name type="common">Whiteleg shrimp</name>
    <name type="synonym">Litopenaeus vannamei</name>
    <dbReference type="NCBI Taxonomy" id="6689"/>
    <lineage>
        <taxon>Eukaryota</taxon>
        <taxon>Metazoa</taxon>
        <taxon>Ecdysozoa</taxon>
        <taxon>Arthropoda</taxon>
        <taxon>Crustacea</taxon>
        <taxon>Multicrustacea</taxon>
        <taxon>Malacostraca</taxon>
        <taxon>Eumalacostraca</taxon>
        <taxon>Eucarida</taxon>
        <taxon>Decapoda</taxon>
        <taxon>Dendrobranchiata</taxon>
        <taxon>Penaeoidea</taxon>
        <taxon>Penaeidae</taxon>
        <taxon>Penaeus</taxon>
    </lineage>
</organism>
<accession>A0A423SI74</accession>
<sequence length="504" mass="50866">MDGPLWSCCLRACAANYRERRLGAGFAGGRAGLGARATGRAPPLACCVAAAARLPLGPFPVPPPGLSERAGLVGGRAVPPSARQAPAPAGRMEGPVSGRVACGPAPPTIGRGGWVRVRGWRSGPSGLGARAAGAERRPWPAVWRRPRVSHSVLSPVPPPGLSERAGGRRAQRGRSATSSLAGQGTAWAFPCPFGPPAPSRPRAAGPGLAWKPASSSLEQGLARASPHRPLAPSRAEGGGVGFGRGPAAPPTGRCPAGRTGEGGPWARSGQALGEGPGSRGRRRGCLPWPPGPSGPCPRSCGLRARADNYRGDHLRQLRRAASSPSGPVGGLARTVRGHPAAPASPAPVPESGAGFGGGLAAGAVGGAAFPGPGAERPLPRVVWAESAAPTTTGGVGGWGPLLPLHPRESEAFTGAWVVGRAEGVLSLGVAQEGALFAVVLAEGPRRQPMAASLPSLTPVSRKGPAAHILVNQNNFCRAHDPSRNPGWVGAASCRRLPYQLSIVG</sequence>